<evidence type="ECO:0000313" key="1">
    <source>
        <dbReference type="EMBL" id="PWA19677.1"/>
    </source>
</evidence>
<dbReference type="Proteomes" id="UP000250572">
    <property type="component" value="Unassembled WGS sequence"/>
</dbReference>
<comment type="caution">
    <text evidence="1">The sequence shown here is derived from an EMBL/GenBank/DDBJ whole genome shotgun (WGS) entry which is preliminary data.</text>
</comment>
<dbReference type="STRING" id="33528.ENSGAFP00000017443"/>
<gene>
    <name evidence="1" type="ORF">CCH79_00006933</name>
</gene>
<accession>A0A315VA29</accession>
<keyword evidence="2" id="KW-1185">Reference proteome</keyword>
<organism evidence="1 2">
    <name type="scientific">Gambusia affinis</name>
    <name type="common">Western mosquitofish</name>
    <name type="synonym">Heterandria affinis</name>
    <dbReference type="NCBI Taxonomy" id="33528"/>
    <lineage>
        <taxon>Eukaryota</taxon>
        <taxon>Metazoa</taxon>
        <taxon>Chordata</taxon>
        <taxon>Craniata</taxon>
        <taxon>Vertebrata</taxon>
        <taxon>Euteleostomi</taxon>
        <taxon>Actinopterygii</taxon>
        <taxon>Neopterygii</taxon>
        <taxon>Teleostei</taxon>
        <taxon>Neoteleostei</taxon>
        <taxon>Acanthomorphata</taxon>
        <taxon>Ovalentaria</taxon>
        <taxon>Atherinomorphae</taxon>
        <taxon>Cyprinodontiformes</taxon>
        <taxon>Poeciliidae</taxon>
        <taxon>Poeciliinae</taxon>
        <taxon>Gambusia</taxon>
    </lineage>
</organism>
<sequence length="187" mass="21120">MNRFSPGILIFLRGYPPSFGRMDLEQCAASLVFSSIHGHTATTVSSVFVFTSSPTLEPPQRPSCVPLSSIPRLQTSLLIIKHQRGAKTERPTTCMSKMNAFAKLRCQKGQHLLQTDSKSDLWGWCWFDIMDNSSLDQTVETAAEDYPAQEDTSPADMLRIKQQMANQCFEMTVQLNAGMRRDIFLFY</sequence>
<dbReference type="EMBL" id="NHOQ01002094">
    <property type="protein sequence ID" value="PWA19677.1"/>
    <property type="molecule type" value="Genomic_DNA"/>
</dbReference>
<reference evidence="1 2" key="1">
    <citation type="journal article" date="2018" name="G3 (Bethesda)">
        <title>A High-Quality Reference Genome for the Invasive Mosquitofish Gambusia affinis Using a Chicago Library.</title>
        <authorList>
            <person name="Hoffberg S.L."/>
            <person name="Troendle N.J."/>
            <person name="Glenn T.C."/>
            <person name="Mahmud O."/>
            <person name="Louha S."/>
            <person name="Chalopin D."/>
            <person name="Bennetzen J.L."/>
            <person name="Mauricio R."/>
        </authorList>
    </citation>
    <scope>NUCLEOTIDE SEQUENCE [LARGE SCALE GENOMIC DNA]</scope>
    <source>
        <strain evidence="1">NE01/NJP1002.9</strain>
        <tissue evidence="1">Muscle</tissue>
    </source>
</reference>
<dbReference type="AlphaFoldDB" id="A0A315VA29"/>
<proteinExistence type="predicted"/>
<evidence type="ECO:0000313" key="2">
    <source>
        <dbReference type="Proteomes" id="UP000250572"/>
    </source>
</evidence>
<name>A0A315VA29_GAMAF</name>
<protein>
    <submittedName>
        <fullName evidence="1">Uncharacterized protein</fullName>
    </submittedName>
</protein>